<comment type="caution">
    <text evidence="8">The sequence shown here is derived from an EMBL/GenBank/DDBJ whole genome shotgun (WGS) entry which is preliminary data.</text>
</comment>
<feature type="transmembrane region" description="Helical" evidence="6">
    <location>
        <begin position="225"/>
        <end position="245"/>
    </location>
</feature>
<dbReference type="EMBL" id="WUBI01000001">
    <property type="protein sequence ID" value="MWV43975.1"/>
    <property type="molecule type" value="Genomic_DNA"/>
</dbReference>
<feature type="transmembrane region" description="Helical" evidence="6">
    <location>
        <begin position="172"/>
        <end position="194"/>
    </location>
</feature>
<proteinExistence type="inferred from homology"/>
<evidence type="ECO:0000256" key="1">
    <source>
        <dbReference type="ARBA" id="ARBA00004141"/>
    </source>
</evidence>
<organism evidence="8 9">
    <name type="scientific">Paenibacillus dendrobii</name>
    <dbReference type="NCBI Taxonomy" id="2691084"/>
    <lineage>
        <taxon>Bacteria</taxon>
        <taxon>Bacillati</taxon>
        <taxon>Bacillota</taxon>
        <taxon>Bacilli</taxon>
        <taxon>Bacillales</taxon>
        <taxon>Paenibacillaceae</taxon>
        <taxon>Paenibacillus</taxon>
    </lineage>
</organism>
<dbReference type="SUPFAM" id="SSF161098">
    <property type="entry name" value="MetI-like"/>
    <property type="match status" value="1"/>
</dbReference>
<reference evidence="8 9" key="1">
    <citation type="submission" date="2019-12" db="EMBL/GenBank/DDBJ databases">
        <title>Paenibacillus sp. nov., an endophytic bacterium isolated from the stem of Dendrobium.</title>
        <authorList>
            <person name="Zhao R."/>
        </authorList>
    </citation>
    <scope>NUCLEOTIDE SEQUENCE [LARGE SCALE GENOMIC DNA]</scope>
    <source>
        <strain evidence="8 9">HJL G12</strain>
    </source>
</reference>
<comment type="similarity">
    <text evidence="6">Belongs to the binding-protein-dependent transport system permease family.</text>
</comment>
<dbReference type="RefSeq" id="WP_160497436.1">
    <property type="nucleotide sequence ID" value="NZ_WUBI01000001.1"/>
</dbReference>
<dbReference type="Pfam" id="PF00528">
    <property type="entry name" value="BPD_transp_1"/>
    <property type="match status" value="1"/>
</dbReference>
<evidence type="ECO:0000256" key="2">
    <source>
        <dbReference type="ARBA" id="ARBA00022448"/>
    </source>
</evidence>
<evidence type="ECO:0000256" key="6">
    <source>
        <dbReference type="RuleBase" id="RU363032"/>
    </source>
</evidence>
<feature type="transmembrane region" description="Helical" evidence="6">
    <location>
        <begin position="277"/>
        <end position="302"/>
    </location>
</feature>
<keyword evidence="4 6" id="KW-1133">Transmembrane helix</keyword>
<feature type="domain" description="ABC transmembrane type-1" evidence="7">
    <location>
        <begin position="82"/>
        <end position="302"/>
    </location>
</feature>
<dbReference type="GO" id="GO:0055085">
    <property type="term" value="P:transmembrane transport"/>
    <property type="evidence" value="ECO:0007669"/>
    <property type="project" value="InterPro"/>
</dbReference>
<keyword evidence="5 6" id="KW-0472">Membrane</keyword>
<evidence type="ECO:0000256" key="5">
    <source>
        <dbReference type="ARBA" id="ARBA00023136"/>
    </source>
</evidence>
<name>A0A7X3IHP6_9BACL</name>
<dbReference type="Gene3D" id="1.10.3720.10">
    <property type="entry name" value="MetI-like"/>
    <property type="match status" value="1"/>
</dbReference>
<gene>
    <name evidence="8" type="ORF">GRF59_10045</name>
</gene>
<keyword evidence="3 6" id="KW-0812">Transmembrane</keyword>
<dbReference type="GO" id="GO:0005886">
    <property type="term" value="C:plasma membrane"/>
    <property type="evidence" value="ECO:0007669"/>
    <property type="project" value="UniProtKB-SubCell"/>
</dbReference>
<accession>A0A7X3IHP6</accession>
<dbReference type="PANTHER" id="PTHR43496:SF1">
    <property type="entry name" value="POLYGALACTURONAN_RHAMNOGALACTURONAN TRANSPORT SYSTEM PERMEASE PROTEIN YTEP"/>
    <property type="match status" value="1"/>
</dbReference>
<dbReference type="InterPro" id="IPR000515">
    <property type="entry name" value="MetI-like"/>
</dbReference>
<dbReference type="PROSITE" id="PS50928">
    <property type="entry name" value="ABC_TM1"/>
    <property type="match status" value="1"/>
</dbReference>
<keyword evidence="2 6" id="KW-0813">Transport</keyword>
<dbReference type="InterPro" id="IPR035906">
    <property type="entry name" value="MetI-like_sf"/>
</dbReference>
<feature type="transmembrane region" description="Helical" evidence="6">
    <location>
        <begin position="86"/>
        <end position="107"/>
    </location>
</feature>
<comment type="subcellular location">
    <subcellularLocation>
        <location evidence="6">Cell membrane</location>
        <topology evidence="6">Multi-pass membrane protein</topology>
    </subcellularLocation>
    <subcellularLocation>
        <location evidence="1">Membrane</location>
        <topology evidence="1">Multi-pass membrane protein</topology>
    </subcellularLocation>
</comment>
<evidence type="ECO:0000313" key="9">
    <source>
        <dbReference type="Proteomes" id="UP000460318"/>
    </source>
</evidence>
<feature type="transmembrane region" description="Helical" evidence="6">
    <location>
        <begin position="21"/>
        <end position="46"/>
    </location>
</feature>
<keyword evidence="9" id="KW-1185">Reference proteome</keyword>
<dbReference type="PANTHER" id="PTHR43496">
    <property type="entry name" value="PROTEIN LPLB"/>
    <property type="match status" value="1"/>
</dbReference>
<dbReference type="Proteomes" id="UP000460318">
    <property type="component" value="Unassembled WGS sequence"/>
</dbReference>
<evidence type="ECO:0000259" key="7">
    <source>
        <dbReference type="PROSITE" id="PS50928"/>
    </source>
</evidence>
<evidence type="ECO:0000256" key="4">
    <source>
        <dbReference type="ARBA" id="ARBA00022989"/>
    </source>
</evidence>
<evidence type="ECO:0000256" key="3">
    <source>
        <dbReference type="ARBA" id="ARBA00022692"/>
    </source>
</evidence>
<protein>
    <submittedName>
        <fullName evidence="8">ABC transporter permease subunit</fullName>
    </submittedName>
</protein>
<sequence length="311" mass="34738">MSLSTSPRTSTKLFTKLRSQYQLLIMSVPFVVLLIIFSYIPLWGWLMAFQKYSPGKGIWKSPWVGFDNFVTLFHDERFFLVLRNTLVMSGLSLVTGFVGAILLALLLNEVRHSFFKRTIQTVTYIPHFVSMVVIANIVLTFLAPEGIINALLLKLGILNESVFIMGKGELFWFINTLVGLWKELGWSTIIYLAVLAGINPDLYEAADVDGAGRFQKMWNISIPSLMPTAIILLILSMGNIINIGYESQFLLGNPLNLDYSEVLDLYALNLSFGSGEYSVGVALGIFKSIVSLLIVITVNFIAKKSSGIRLF</sequence>
<dbReference type="AlphaFoldDB" id="A0A7X3IHP6"/>
<evidence type="ECO:0000313" key="8">
    <source>
        <dbReference type="EMBL" id="MWV43975.1"/>
    </source>
</evidence>
<feature type="transmembrane region" description="Helical" evidence="6">
    <location>
        <begin position="128"/>
        <end position="152"/>
    </location>
</feature>
<dbReference type="CDD" id="cd06261">
    <property type="entry name" value="TM_PBP2"/>
    <property type="match status" value="1"/>
</dbReference>